<sequence>MVYTGAFAASVFMGTIYGAGLKTQQEWKEEKKKVVEATTAEKLSLLDQRRSQLMKQKIDLDIKLADLHARMKKRAKEEQQQQALETSKGEQPAR</sequence>
<dbReference type="Proteomes" id="UP001174934">
    <property type="component" value="Unassembled WGS sequence"/>
</dbReference>
<comment type="caution">
    <text evidence="2">The sequence shown here is derived from an EMBL/GenBank/DDBJ whole genome shotgun (WGS) entry which is preliminary data.</text>
</comment>
<dbReference type="AlphaFoldDB" id="A0AA39U6X2"/>
<evidence type="ECO:0000256" key="1">
    <source>
        <dbReference type="SAM" id="MobiDB-lite"/>
    </source>
</evidence>
<evidence type="ECO:0000313" key="2">
    <source>
        <dbReference type="EMBL" id="KAK0612329.1"/>
    </source>
</evidence>
<organism evidence="2 3">
    <name type="scientific">Bombardia bombarda</name>
    <dbReference type="NCBI Taxonomy" id="252184"/>
    <lineage>
        <taxon>Eukaryota</taxon>
        <taxon>Fungi</taxon>
        <taxon>Dikarya</taxon>
        <taxon>Ascomycota</taxon>
        <taxon>Pezizomycotina</taxon>
        <taxon>Sordariomycetes</taxon>
        <taxon>Sordariomycetidae</taxon>
        <taxon>Sordariales</taxon>
        <taxon>Lasiosphaeriaceae</taxon>
        <taxon>Bombardia</taxon>
    </lineage>
</organism>
<dbReference type="EMBL" id="JAULSR010000009">
    <property type="protein sequence ID" value="KAK0612329.1"/>
    <property type="molecule type" value="Genomic_DNA"/>
</dbReference>
<name>A0AA39U6X2_9PEZI</name>
<gene>
    <name evidence="2" type="ORF">B0T17DRAFT_543285</name>
</gene>
<protein>
    <submittedName>
        <fullName evidence="2">Uncharacterized protein</fullName>
    </submittedName>
</protein>
<proteinExistence type="predicted"/>
<keyword evidence="3" id="KW-1185">Reference proteome</keyword>
<accession>A0AA39U6X2</accession>
<feature type="region of interest" description="Disordered" evidence="1">
    <location>
        <begin position="72"/>
        <end position="94"/>
    </location>
</feature>
<reference evidence="2" key="1">
    <citation type="submission" date="2023-06" db="EMBL/GenBank/DDBJ databases">
        <title>Genome-scale phylogeny and comparative genomics of the fungal order Sordariales.</title>
        <authorList>
            <consortium name="Lawrence Berkeley National Laboratory"/>
            <person name="Hensen N."/>
            <person name="Bonometti L."/>
            <person name="Westerberg I."/>
            <person name="Brannstrom I.O."/>
            <person name="Guillou S."/>
            <person name="Cros-Aarteil S."/>
            <person name="Calhoun S."/>
            <person name="Haridas S."/>
            <person name="Kuo A."/>
            <person name="Mondo S."/>
            <person name="Pangilinan J."/>
            <person name="Riley R."/>
            <person name="LaButti K."/>
            <person name="Andreopoulos B."/>
            <person name="Lipzen A."/>
            <person name="Chen C."/>
            <person name="Yanf M."/>
            <person name="Daum C."/>
            <person name="Ng V."/>
            <person name="Clum A."/>
            <person name="Steindorff A."/>
            <person name="Ohm R."/>
            <person name="Martin F."/>
            <person name="Silar P."/>
            <person name="Natvig D."/>
            <person name="Lalanne C."/>
            <person name="Gautier V."/>
            <person name="Ament-velasquez S.L."/>
            <person name="Kruys A."/>
            <person name="Hutchinson M.I."/>
            <person name="Powell A.J."/>
            <person name="Barry K."/>
            <person name="Miller A.N."/>
            <person name="Grigoriev I.V."/>
            <person name="Debuchy R."/>
            <person name="Gladieux P."/>
            <person name="Thoren M.H."/>
            <person name="Johannesson H."/>
        </authorList>
    </citation>
    <scope>NUCLEOTIDE SEQUENCE</scope>
    <source>
        <strain evidence="2">SMH3391-2</strain>
    </source>
</reference>
<evidence type="ECO:0000313" key="3">
    <source>
        <dbReference type="Proteomes" id="UP001174934"/>
    </source>
</evidence>